<sequence length="139" mass="15296">MPPAIPNYHTYYGSAMSYLSQPPAYSSTSADNEIVSDVRAIECFEFSTQMTFGGISGVNEASHGADDSTHATRKSVKWTIDKKIGGNESESLQLHEPKLEKRIGAKRVQQSGWSEQDIMSKHKNGTLSVINRVMVVSDD</sequence>
<dbReference type="EMBL" id="CM010631">
    <property type="protein sequence ID" value="RID65367.1"/>
    <property type="molecule type" value="Genomic_DNA"/>
</dbReference>
<protein>
    <submittedName>
        <fullName evidence="1">Uncharacterized protein</fullName>
    </submittedName>
</protein>
<accession>A0A397ZI96</accession>
<gene>
    <name evidence="1" type="ORF">BRARA_D00567</name>
</gene>
<reference evidence="1 2" key="1">
    <citation type="submission" date="2018-06" db="EMBL/GenBank/DDBJ databases">
        <title>WGS assembly of Brassica rapa FPsc.</title>
        <authorList>
            <person name="Bowman J."/>
            <person name="Kohchi T."/>
            <person name="Yamato K."/>
            <person name="Jenkins J."/>
            <person name="Shu S."/>
            <person name="Ishizaki K."/>
            <person name="Yamaoka S."/>
            <person name="Nishihama R."/>
            <person name="Nakamura Y."/>
            <person name="Berger F."/>
            <person name="Adam C."/>
            <person name="Aki S."/>
            <person name="Althoff F."/>
            <person name="Araki T."/>
            <person name="Arteaga-Vazquez M."/>
            <person name="Balasubrmanian S."/>
            <person name="Bauer D."/>
            <person name="Boehm C."/>
            <person name="Briginshaw L."/>
            <person name="Caballero-Perez J."/>
            <person name="Catarino B."/>
            <person name="Chen F."/>
            <person name="Chiyoda S."/>
            <person name="Chovatia M."/>
            <person name="Davies K."/>
            <person name="Delmans M."/>
            <person name="Demura T."/>
            <person name="Dierschke T."/>
            <person name="Dolan L."/>
            <person name="Dorantes-Acosta A."/>
            <person name="Eklund D."/>
            <person name="Florent S."/>
            <person name="Flores-Sandoval E."/>
            <person name="Fujiyama A."/>
            <person name="Fukuzawa H."/>
            <person name="Galik B."/>
            <person name="Grimanelli D."/>
            <person name="Grimwood J."/>
            <person name="Grossniklaus U."/>
            <person name="Hamada T."/>
            <person name="Haseloff J."/>
            <person name="Hetherington A."/>
            <person name="Higo A."/>
            <person name="Hirakawa Y."/>
            <person name="Hundley H."/>
            <person name="Ikeda Y."/>
            <person name="Inoue K."/>
            <person name="Inoue S."/>
            <person name="Ishida S."/>
            <person name="Jia Q."/>
            <person name="Kakita M."/>
            <person name="Kanazawa T."/>
            <person name="Kawai Y."/>
            <person name="Kawashima T."/>
            <person name="Kennedy M."/>
            <person name="Kinose K."/>
            <person name="Kinoshita T."/>
            <person name="Kohara Y."/>
            <person name="Koide E."/>
            <person name="Komatsu K."/>
            <person name="Kopischke S."/>
            <person name="Kubo M."/>
            <person name="Kyozuka J."/>
            <person name="Lagercrantz U."/>
            <person name="Lin S."/>
            <person name="Lindquist E."/>
            <person name="Lipzen A."/>
            <person name="Lu C."/>
            <person name="Luna E."/>
            <person name="Martienssen R."/>
            <person name="Minamino N."/>
            <person name="Mizutani M."/>
            <person name="Mizutani M."/>
            <person name="Mochizuki N."/>
            <person name="Monte I."/>
            <person name="Mosher R."/>
            <person name="Nagasaki H."/>
            <person name="Nakagami H."/>
            <person name="Naramoto S."/>
            <person name="Nishitani K."/>
            <person name="Ohtani M."/>
            <person name="Okamoto T."/>
            <person name="Okumura M."/>
            <person name="Phillips J."/>
            <person name="Pollak B."/>
            <person name="Reinders A."/>
            <person name="Roevekamp M."/>
            <person name="Sano R."/>
            <person name="Sawa S."/>
            <person name="Schmid M."/>
            <person name="Shirakawa M."/>
            <person name="Solano R."/>
            <person name="Spunde A."/>
            <person name="Suetsugu N."/>
            <person name="Sugano S."/>
            <person name="Sugiyama A."/>
            <person name="Sun R."/>
            <person name="Suzuki Y."/>
            <person name="Takenaka M."/>
            <person name="Takezawa D."/>
            <person name="Tomogane H."/>
            <person name="Tsuzuki M."/>
            <person name="Ueda T."/>
            <person name="Umeda M."/>
            <person name="Ward J."/>
            <person name="Watanabe Y."/>
            <person name="Yazaki K."/>
            <person name="Yokoyama R."/>
            <person name="Yoshitake Y."/>
            <person name="Yotsui I."/>
            <person name="Zachgo S."/>
            <person name="Schmutz J."/>
        </authorList>
    </citation>
    <scope>NUCLEOTIDE SEQUENCE [LARGE SCALE GENOMIC DNA]</scope>
    <source>
        <strain evidence="2">cv. B-3</strain>
    </source>
</reference>
<evidence type="ECO:0000313" key="1">
    <source>
        <dbReference type="EMBL" id="RID65367.1"/>
    </source>
</evidence>
<dbReference type="AlphaFoldDB" id="A0A397ZI96"/>
<name>A0A397ZI96_BRACM</name>
<organism evidence="1 2">
    <name type="scientific">Brassica campestris</name>
    <name type="common">Field mustard</name>
    <dbReference type="NCBI Taxonomy" id="3711"/>
    <lineage>
        <taxon>Eukaryota</taxon>
        <taxon>Viridiplantae</taxon>
        <taxon>Streptophyta</taxon>
        <taxon>Embryophyta</taxon>
        <taxon>Tracheophyta</taxon>
        <taxon>Spermatophyta</taxon>
        <taxon>Magnoliopsida</taxon>
        <taxon>eudicotyledons</taxon>
        <taxon>Gunneridae</taxon>
        <taxon>Pentapetalae</taxon>
        <taxon>rosids</taxon>
        <taxon>malvids</taxon>
        <taxon>Brassicales</taxon>
        <taxon>Brassicaceae</taxon>
        <taxon>Brassiceae</taxon>
        <taxon>Brassica</taxon>
    </lineage>
</organism>
<proteinExistence type="predicted"/>
<evidence type="ECO:0000313" key="2">
    <source>
        <dbReference type="Proteomes" id="UP000264353"/>
    </source>
</evidence>
<dbReference type="Proteomes" id="UP000264353">
    <property type="component" value="Chromosome A4"/>
</dbReference>